<keyword evidence="4 7" id="KW-0472">Membrane</keyword>
<evidence type="ECO:0000256" key="6">
    <source>
        <dbReference type="SAM" id="MobiDB-lite"/>
    </source>
</evidence>
<reference evidence="8" key="1">
    <citation type="submission" date="2021-06" db="EMBL/GenBank/DDBJ databases">
        <authorList>
            <consortium name="Wellcome Sanger Institute Data Sharing"/>
        </authorList>
    </citation>
    <scope>NUCLEOTIDE SEQUENCE [LARGE SCALE GENOMIC DNA]</scope>
</reference>
<sequence length="222" mass="24981">MALPWWFVAELLLYTVTFICGIITASSVTITQGHFNGRCMLYGSVKFNSTSKEFTVESSQNVSLCYFVSAISIFIAIYCFSIVLFWIYSSCIDEVKRGKRWLMISLVIGAAALFFLLISGCVLNVGLKTLCDSVLLKDSDLKSCQEAEAMKWSNPYQGSQFYTSLHNAEVAAWVNFFLWVTIMVLLVIQKKKGSEFTPLSASDPEWSTSETDPIFHRSTRSQ</sequence>
<keyword evidence="9" id="KW-1185">Reference proteome</keyword>
<feature type="compositionally biased region" description="Polar residues" evidence="6">
    <location>
        <begin position="197"/>
        <end position="211"/>
    </location>
</feature>
<dbReference type="AlphaFoldDB" id="A0A8C4X4N9"/>
<evidence type="ECO:0000256" key="4">
    <source>
        <dbReference type="ARBA" id="ARBA00023136"/>
    </source>
</evidence>
<name>A0A8C4X4N9_ERPCA</name>
<reference evidence="8" key="2">
    <citation type="submission" date="2025-08" db="UniProtKB">
        <authorList>
            <consortium name="Ensembl"/>
        </authorList>
    </citation>
    <scope>IDENTIFICATION</scope>
</reference>
<keyword evidence="3 7" id="KW-1133">Transmembrane helix</keyword>
<evidence type="ECO:0000256" key="7">
    <source>
        <dbReference type="SAM" id="Phobius"/>
    </source>
</evidence>
<evidence type="ECO:0000256" key="2">
    <source>
        <dbReference type="ARBA" id="ARBA00022692"/>
    </source>
</evidence>
<organism evidence="8 9">
    <name type="scientific">Erpetoichthys calabaricus</name>
    <name type="common">Rope fish</name>
    <name type="synonym">Calamoichthys calabaricus</name>
    <dbReference type="NCBI Taxonomy" id="27687"/>
    <lineage>
        <taxon>Eukaryota</taxon>
        <taxon>Metazoa</taxon>
        <taxon>Chordata</taxon>
        <taxon>Craniata</taxon>
        <taxon>Vertebrata</taxon>
        <taxon>Euteleostomi</taxon>
        <taxon>Actinopterygii</taxon>
        <taxon>Polypteriformes</taxon>
        <taxon>Polypteridae</taxon>
        <taxon>Erpetoichthys</taxon>
    </lineage>
</organism>
<comment type="subcellular location">
    <subcellularLocation>
        <location evidence="1">Membrane</location>
        <topology evidence="1">Multi-pass membrane protein</topology>
    </subcellularLocation>
</comment>
<dbReference type="InterPro" id="IPR059010">
    <property type="entry name" value="TMEM179-179B"/>
</dbReference>
<feature type="transmembrane region" description="Helical" evidence="7">
    <location>
        <begin position="101"/>
        <end position="127"/>
    </location>
</feature>
<feature type="transmembrane region" description="Helical" evidence="7">
    <location>
        <begin position="66"/>
        <end position="89"/>
    </location>
</feature>
<feature type="region of interest" description="Disordered" evidence="6">
    <location>
        <begin position="196"/>
        <end position="222"/>
    </location>
</feature>
<dbReference type="Proteomes" id="UP000694620">
    <property type="component" value="Chromosome 1"/>
</dbReference>
<dbReference type="RefSeq" id="XP_028658636.1">
    <property type="nucleotide sequence ID" value="XM_028802803.2"/>
</dbReference>
<gene>
    <name evidence="8" type="primary">LOC114652418</name>
</gene>
<evidence type="ECO:0000313" key="8">
    <source>
        <dbReference type="Ensembl" id="ENSECRP00000004530.1"/>
    </source>
</evidence>
<keyword evidence="2 7" id="KW-0812">Transmembrane</keyword>
<dbReference type="Pfam" id="PF26158">
    <property type="entry name" value="Claudin_TMEM179-179B"/>
    <property type="match status" value="1"/>
</dbReference>
<evidence type="ECO:0000256" key="5">
    <source>
        <dbReference type="ARBA" id="ARBA00093776"/>
    </source>
</evidence>
<evidence type="ECO:0000313" key="9">
    <source>
        <dbReference type="Proteomes" id="UP000694620"/>
    </source>
</evidence>
<dbReference type="GeneID" id="114652418"/>
<evidence type="ECO:0000256" key="1">
    <source>
        <dbReference type="ARBA" id="ARBA00004141"/>
    </source>
</evidence>
<feature type="transmembrane region" description="Helical" evidence="7">
    <location>
        <begin position="12"/>
        <end position="35"/>
    </location>
</feature>
<accession>A0A8C4X4N9</accession>
<dbReference type="InterPro" id="IPR029776">
    <property type="entry name" value="TMEM179B"/>
</dbReference>
<dbReference type="Ensembl" id="ENSECRT00000004608.1">
    <property type="protein sequence ID" value="ENSECRP00000004530.1"/>
    <property type="gene ID" value="ENSECRG00000003084.1"/>
</dbReference>
<reference evidence="8" key="3">
    <citation type="submission" date="2025-09" db="UniProtKB">
        <authorList>
            <consortium name="Ensembl"/>
        </authorList>
    </citation>
    <scope>IDENTIFICATION</scope>
</reference>
<proteinExistence type="inferred from homology"/>
<dbReference type="OrthoDB" id="8914435at2759"/>
<comment type="similarity">
    <text evidence="5">Belongs to the TMEM179 family.</text>
</comment>
<evidence type="ECO:0000256" key="3">
    <source>
        <dbReference type="ARBA" id="ARBA00022989"/>
    </source>
</evidence>
<dbReference type="GeneTree" id="ENSGT00510000048151"/>
<protein>
    <submittedName>
        <fullName evidence="8">Transmembrane protein 179Bb</fullName>
    </submittedName>
</protein>
<feature type="transmembrane region" description="Helical" evidence="7">
    <location>
        <begin position="170"/>
        <end position="188"/>
    </location>
</feature>
<dbReference type="PANTHER" id="PTHR31056:SF1">
    <property type="entry name" value="TRANSMEMBRANE PROTEIN 179B"/>
    <property type="match status" value="1"/>
</dbReference>
<dbReference type="PANTHER" id="PTHR31056">
    <property type="entry name" value="TRANSMEMBRANE PROTEIN 179B"/>
    <property type="match status" value="1"/>
</dbReference>